<dbReference type="PANTHER" id="PTHR10416">
    <property type="entry name" value="DNA POLYMERASE DELTA SUBUNIT 2"/>
    <property type="match status" value="1"/>
</dbReference>
<evidence type="ECO:0000256" key="2">
    <source>
        <dbReference type="ARBA" id="ARBA00022705"/>
    </source>
</evidence>
<dbReference type="InterPro" id="IPR007185">
    <property type="entry name" value="DNA_pol_a/d/e_bsu"/>
</dbReference>
<evidence type="ECO:0000259" key="5">
    <source>
        <dbReference type="Pfam" id="PF18018"/>
    </source>
</evidence>
<keyword evidence="2" id="KW-0235">DNA replication</keyword>
<evidence type="ECO:0000259" key="4">
    <source>
        <dbReference type="Pfam" id="PF04042"/>
    </source>
</evidence>
<dbReference type="GO" id="GO:0003677">
    <property type="term" value="F:DNA binding"/>
    <property type="evidence" value="ECO:0007669"/>
    <property type="project" value="InterPro"/>
</dbReference>
<protein>
    <recommendedName>
        <fullName evidence="8">DNA polymerase alpha/delta/epsilon subunit B domain-containing protein</fullName>
    </recommendedName>
</protein>
<dbReference type="GO" id="GO:0006271">
    <property type="term" value="P:DNA strand elongation involved in DNA replication"/>
    <property type="evidence" value="ECO:0007669"/>
    <property type="project" value="TreeGrafter"/>
</dbReference>
<dbReference type="Gene3D" id="3.60.21.50">
    <property type="match status" value="1"/>
</dbReference>
<evidence type="ECO:0000256" key="1">
    <source>
        <dbReference type="ARBA" id="ARBA00006035"/>
    </source>
</evidence>
<comment type="similarity">
    <text evidence="1">Belongs to the DNA polymerase delta/II small subunit family.</text>
</comment>
<dbReference type="EMBL" id="PUHR01000041">
    <property type="protein sequence ID" value="KAG0669422.1"/>
    <property type="molecule type" value="Genomic_DNA"/>
</dbReference>
<dbReference type="PANTHER" id="PTHR10416:SF0">
    <property type="entry name" value="DNA POLYMERASE DELTA SUBUNIT 2"/>
    <property type="match status" value="1"/>
</dbReference>
<dbReference type="InterPro" id="IPR024826">
    <property type="entry name" value="DNA_pol_delta/II_ssu"/>
</dbReference>
<feature type="region of interest" description="Disordered" evidence="3">
    <location>
        <begin position="1"/>
        <end position="20"/>
    </location>
</feature>
<evidence type="ECO:0000256" key="3">
    <source>
        <dbReference type="SAM" id="MobiDB-lite"/>
    </source>
</evidence>
<dbReference type="Proteomes" id="UP000750334">
    <property type="component" value="Unassembled WGS sequence"/>
</dbReference>
<sequence>MDSLLQKFNESRPDDPNSISRKAIKEENGASNRFSLPYNARDYTPQFYHMYQNRLNVLRERVQVECAKKWDDGFKLNGKLVVKKEKVLDIQGSEPCWCVGTIYCEMKYKPNILEDVMNDTFGAPDLVKSYTDPDGSDEIMLEDESGRVLLVGDFIGSIPFISGTVVGLLGMEAEAGTFQVLDICYPSAIPQKTLPAPDTREDEYVAFVSGLNINTSSPSRMIKLKLLQEYLMGDLSSDDRIARIGKLIICGNSIEFNSNEKNVGEVLKCLEDMGDFLANTLQTISVDIMPGMSDPSDKTLPQQPLNKALFKESLKPYFDHINDEILNLVTNPYNFQINGINILATSGQNIDDIVKYIVPYQEKNTKEEDSSDDNDIDMDSQKFPEDTIEHRLDLMECTMKWQNIIPTAPDTLGCYPYTKEDPFILKEWPHVYIVSNQSSFATKDIKLNGGETTVKLITIPEFSQTGQIVLLNLKDLSTSIVNIEL</sequence>
<feature type="domain" description="DNA polymerase delta subunit OB-fold" evidence="5">
    <location>
        <begin position="46"/>
        <end position="183"/>
    </location>
</feature>
<keyword evidence="7" id="KW-1185">Reference proteome</keyword>
<dbReference type="InterPro" id="IPR040663">
    <property type="entry name" value="DNA_pol_D_N"/>
</dbReference>
<dbReference type="OrthoDB" id="3763at2759"/>
<proteinExistence type="inferred from homology"/>
<accession>A0A9P7BA89</accession>
<dbReference type="Pfam" id="PF04042">
    <property type="entry name" value="DNA_pol_E_B"/>
    <property type="match status" value="1"/>
</dbReference>
<organism evidence="6 7">
    <name type="scientific">Maudiozyma exigua</name>
    <name type="common">Yeast</name>
    <name type="synonym">Kazachstania exigua</name>
    <dbReference type="NCBI Taxonomy" id="34358"/>
    <lineage>
        <taxon>Eukaryota</taxon>
        <taxon>Fungi</taxon>
        <taxon>Dikarya</taxon>
        <taxon>Ascomycota</taxon>
        <taxon>Saccharomycotina</taxon>
        <taxon>Saccharomycetes</taxon>
        <taxon>Saccharomycetales</taxon>
        <taxon>Saccharomycetaceae</taxon>
        <taxon>Maudiozyma</taxon>
    </lineage>
</organism>
<comment type="caution">
    <text evidence="6">The sequence shown here is derived from an EMBL/GenBank/DDBJ whole genome shotgun (WGS) entry which is preliminary data.</text>
</comment>
<reference evidence="6 7" key="1">
    <citation type="submission" date="2020-11" db="EMBL/GenBank/DDBJ databases">
        <title>Kefir isolates.</title>
        <authorList>
            <person name="Marcisauskas S."/>
            <person name="Kim Y."/>
            <person name="Blasche S."/>
        </authorList>
    </citation>
    <scope>NUCLEOTIDE SEQUENCE [LARGE SCALE GENOMIC DNA]</scope>
    <source>
        <strain evidence="6 7">OG2</strain>
    </source>
</reference>
<feature type="domain" description="DNA polymerase alpha/delta/epsilon subunit B" evidence="4">
    <location>
        <begin position="205"/>
        <end position="442"/>
    </location>
</feature>
<evidence type="ECO:0000313" key="7">
    <source>
        <dbReference type="Proteomes" id="UP000750334"/>
    </source>
</evidence>
<dbReference type="AlphaFoldDB" id="A0A9P7BA89"/>
<dbReference type="Pfam" id="PF18018">
    <property type="entry name" value="DNA_pol_D_N"/>
    <property type="match status" value="1"/>
</dbReference>
<evidence type="ECO:0000313" key="6">
    <source>
        <dbReference type="EMBL" id="KAG0669422.1"/>
    </source>
</evidence>
<gene>
    <name evidence="6" type="ORF">C6P45_003775</name>
</gene>
<dbReference type="GO" id="GO:0043625">
    <property type="term" value="C:delta DNA polymerase complex"/>
    <property type="evidence" value="ECO:0007669"/>
    <property type="project" value="TreeGrafter"/>
</dbReference>
<evidence type="ECO:0008006" key="8">
    <source>
        <dbReference type="Google" id="ProtNLM"/>
    </source>
</evidence>
<name>A0A9P7BA89_MAUEX</name>